<dbReference type="OrthoDB" id="420079at2759"/>
<evidence type="ECO:0000313" key="8">
    <source>
        <dbReference type="EMBL" id="KAF6168487.1"/>
    </source>
</evidence>
<dbReference type="Proteomes" id="UP000541444">
    <property type="component" value="Unassembled WGS sequence"/>
</dbReference>
<keyword evidence="9" id="KW-1185">Reference proteome</keyword>
<dbReference type="AlphaFoldDB" id="A0A7J7NMP5"/>
<keyword evidence="3" id="KW-0547">Nucleotide-binding</keyword>
<keyword evidence="4" id="KW-0418">Kinase</keyword>
<dbReference type="PROSITE" id="PS00018">
    <property type="entry name" value="EF_HAND_1"/>
    <property type="match status" value="2"/>
</dbReference>
<keyword evidence="1" id="KW-0723">Serine/threonine-protein kinase</keyword>
<evidence type="ECO:0000259" key="7">
    <source>
        <dbReference type="PROSITE" id="PS50222"/>
    </source>
</evidence>
<evidence type="ECO:0000256" key="2">
    <source>
        <dbReference type="ARBA" id="ARBA00022679"/>
    </source>
</evidence>
<dbReference type="Pfam" id="PF13405">
    <property type="entry name" value="EF-hand_6"/>
    <property type="match status" value="1"/>
</dbReference>
<sequence>MLDADPKHCLTAQQVLDHPWLLHVKKAPNVSLGETVKARLKQFSVMNKLKKRTLRVVTENFSVEEVGGIKESFQLMDVNNNGKITLGELKADVDGNGTLDLGEYVAVAIHLRKIGNDEYLHKAFTFFDKNKSGYIEIEELRDALEDEVDTNNEEVITAIIHDVDAKKVSHSHR</sequence>
<evidence type="ECO:0000256" key="1">
    <source>
        <dbReference type="ARBA" id="ARBA00022527"/>
    </source>
</evidence>
<accession>A0A7J7NMP5</accession>
<evidence type="ECO:0000256" key="4">
    <source>
        <dbReference type="ARBA" id="ARBA00022777"/>
    </source>
</evidence>
<reference evidence="8 9" key="1">
    <citation type="journal article" date="2020" name="IScience">
        <title>Genome Sequencing of the Endangered Kingdonia uniflora (Circaeasteraceae, Ranunculales) Reveals Potential Mechanisms of Evolutionary Specialization.</title>
        <authorList>
            <person name="Sun Y."/>
            <person name="Deng T."/>
            <person name="Zhang A."/>
            <person name="Moore M.J."/>
            <person name="Landis J.B."/>
            <person name="Lin N."/>
            <person name="Zhang H."/>
            <person name="Zhang X."/>
            <person name="Huang J."/>
            <person name="Zhang X."/>
            <person name="Sun H."/>
            <person name="Wang H."/>
        </authorList>
    </citation>
    <scope>NUCLEOTIDE SEQUENCE [LARGE SCALE GENOMIC DNA]</scope>
    <source>
        <strain evidence="8">TB1705</strain>
        <tissue evidence="8">Leaf</tissue>
    </source>
</reference>
<feature type="domain" description="EF-hand" evidence="7">
    <location>
        <begin position="115"/>
        <end position="150"/>
    </location>
</feature>
<proteinExistence type="predicted"/>
<dbReference type="PROSITE" id="PS50222">
    <property type="entry name" value="EF_HAND_2"/>
    <property type="match status" value="2"/>
</dbReference>
<dbReference type="Pfam" id="PF13202">
    <property type="entry name" value="EF-hand_5"/>
    <property type="match status" value="1"/>
</dbReference>
<evidence type="ECO:0000256" key="3">
    <source>
        <dbReference type="ARBA" id="ARBA00022741"/>
    </source>
</evidence>
<evidence type="ECO:0000256" key="5">
    <source>
        <dbReference type="ARBA" id="ARBA00022837"/>
    </source>
</evidence>
<dbReference type="GO" id="GO:0004674">
    <property type="term" value="F:protein serine/threonine kinase activity"/>
    <property type="evidence" value="ECO:0007669"/>
    <property type="project" value="UniProtKB-KW"/>
</dbReference>
<feature type="domain" description="EF-hand" evidence="7">
    <location>
        <begin position="64"/>
        <end position="99"/>
    </location>
</feature>
<organism evidence="8 9">
    <name type="scientific">Kingdonia uniflora</name>
    <dbReference type="NCBI Taxonomy" id="39325"/>
    <lineage>
        <taxon>Eukaryota</taxon>
        <taxon>Viridiplantae</taxon>
        <taxon>Streptophyta</taxon>
        <taxon>Embryophyta</taxon>
        <taxon>Tracheophyta</taxon>
        <taxon>Spermatophyta</taxon>
        <taxon>Magnoliopsida</taxon>
        <taxon>Ranunculales</taxon>
        <taxon>Circaeasteraceae</taxon>
        <taxon>Kingdonia</taxon>
    </lineage>
</organism>
<evidence type="ECO:0000256" key="6">
    <source>
        <dbReference type="ARBA" id="ARBA00022840"/>
    </source>
</evidence>
<name>A0A7J7NMP5_9MAGN</name>
<gene>
    <name evidence="8" type="ORF">GIB67_005039</name>
</gene>
<keyword evidence="2" id="KW-0808">Transferase</keyword>
<comment type="caution">
    <text evidence="8">The sequence shown here is derived from an EMBL/GenBank/DDBJ whole genome shotgun (WGS) entry which is preliminary data.</text>
</comment>
<dbReference type="SUPFAM" id="SSF47473">
    <property type="entry name" value="EF-hand"/>
    <property type="match status" value="1"/>
</dbReference>
<dbReference type="InterPro" id="IPR002048">
    <property type="entry name" value="EF_hand_dom"/>
</dbReference>
<dbReference type="SMART" id="SM00054">
    <property type="entry name" value="EFh"/>
    <property type="match status" value="2"/>
</dbReference>
<dbReference type="GO" id="GO:0005509">
    <property type="term" value="F:calcium ion binding"/>
    <property type="evidence" value="ECO:0007669"/>
    <property type="project" value="InterPro"/>
</dbReference>
<dbReference type="GO" id="GO:0005524">
    <property type="term" value="F:ATP binding"/>
    <property type="evidence" value="ECO:0007669"/>
    <property type="project" value="UniProtKB-KW"/>
</dbReference>
<dbReference type="InterPro" id="IPR018247">
    <property type="entry name" value="EF_Hand_1_Ca_BS"/>
</dbReference>
<keyword evidence="5" id="KW-0106">Calcium</keyword>
<dbReference type="EMBL" id="JACGCM010000696">
    <property type="protein sequence ID" value="KAF6168487.1"/>
    <property type="molecule type" value="Genomic_DNA"/>
</dbReference>
<dbReference type="Gene3D" id="1.10.238.10">
    <property type="entry name" value="EF-hand"/>
    <property type="match status" value="1"/>
</dbReference>
<dbReference type="PANTHER" id="PTHR24349">
    <property type="entry name" value="SERINE/THREONINE-PROTEIN KINASE"/>
    <property type="match status" value="1"/>
</dbReference>
<protein>
    <recommendedName>
        <fullName evidence="7">EF-hand domain-containing protein</fullName>
    </recommendedName>
</protein>
<dbReference type="InterPro" id="IPR011992">
    <property type="entry name" value="EF-hand-dom_pair"/>
</dbReference>
<keyword evidence="6" id="KW-0067">ATP-binding</keyword>
<dbReference type="InterPro" id="IPR050205">
    <property type="entry name" value="CDPK_Ser/Thr_kinases"/>
</dbReference>
<evidence type="ECO:0000313" key="9">
    <source>
        <dbReference type="Proteomes" id="UP000541444"/>
    </source>
</evidence>